<dbReference type="InterPro" id="IPR043504">
    <property type="entry name" value="Peptidase_S1_PA_chymotrypsin"/>
</dbReference>
<reference evidence="1 2" key="1">
    <citation type="submission" date="2018-09" db="EMBL/GenBank/DDBJ databases">
        <title>Draft genome sequence of Rhodopseudomonas palustris 2.1.18.</title>
        <authorList>
            <person name="Robertson S.L."/>
            <person name="Meyer T.E."/>
            <person name="Kyndt J.A."/>
        </authorList>
    </citation>
    <scope>NUCLEOTIDE SEQUENCE [LARGE SCALE GENOMIC DNA]</scope>
    <source>
        <strain evidence="1 2">2.1.18</strain>
    </source>
</reference>
<dbReference type="EMBL" id="QYYD01000011">
    <property type="protein sequence ID" value="RJF74359.1"/>
    <property type="molecule type" value="Genomic_DNA"/>
</dbReference>
<dbReference type="PANTHER" id="PTHR43019:SF23">
    <property type="entry name" value="PROTEASE DO-LIKE 5, CHLOROPLASTIC"/>
    <property type="match status" value="1"/>
</dbReference>
<dbReference type="AlphaFoldDB" id="A0A418VE30"/>
<proteinExistence type="predicted"/>
<comment type="caution">
    <text evidence="1">The sequence shown here is derived from an EMBL/GenBank/DDBJ whole genome shotgun (WGS) entry which is preliminary data.</text>
</comment>
<dbReference type="Pfam" id="PF13365">
    <property type="entry name" value="Trypsin_2"/>
    <property type="match status" value="1"/>
</dbReference>
<sequence>MERRRKIEHARYRSAANHLWTARLALFIALWAPVSAIADDAAVRVAGRYDARVGHVETIGTLFNDAQDIGGGSGLLIGDTFVITNNHVIPPENNYKRLEILVRLKSRLNNPKAATLVARDPRRDIALLQLNAPAADAGGDRCPMPILVKPVQAPMGTTVYVLGFPLNQDLSLSGGLISNHGSPPTELRWQTDTVMNPGNSGGPVFESHGSLLGIAAGGIVKWTYGGETHDVDGVNFFIPAAELIASPLFTHIAGVPADKRCWHVLQDDLVADASIAIAIDDGPSKAPQGPDKLDRDYTVSETKDDHPVVFAPHSRNYQSRFQAEPGYKIVACTPRPQSANHAHDITCNIDSGGGSAVFAYRLESGPSVDQWRGWWTGFVTLRQERKPATGQQ</sequence>
<organism evidence="1 2">
    <name type="scientific">Rhodopseudomonas palustris</name>
    <dbReference type="NCBI Taxonomy" id="1076"/>
    <lineage>
        <taxon>Bacteria</taxon>
        <taxon>Pseudomonadati</taxon>
        <taxon>Pseudomonadota</taxon>
        <taxon>Alphaproteobacteria</taxon>
        <taxon>Hyphomicrobiales</taxon>
        <taxon>Nitrobacteraceae</taxon>
        <taxon>Rhodopseudomonas</taxon>
    </lineage>
</organism>
<dbReference type="InterPro" id="IPR001940">
    <property type="entry name" value="Peptidase_S1C"/>
</dbReference>
<dbReference type="PANTHER" id="PTHR43019">
    <property type="entry name" value="SERINE ENDOPROTEASE DEGS"/>
    <property type="match status" value="1"/>
</dbReference>
<keyword evidence="1" id="KW-0645">Protease</keyword>
<evidence type="ECO:0000313" key="2">
    <source>
        <dbReference type="Proteomes" id="UP000285523"/>
    </source>
</evidence>
<dbReference type="GO" id="GO:0006508">
    <property type="term" value="P:proteolysis"/>
    <property type="evidence" value="ECO:0007669"/>
    <property type="project" value="UniProtKB-KW"/>
</dbReference>
<dbReference type="SUPFAM" id="SSF50494">
    <property type="entry name" value="Trypsin-like serine proteases"/>
    <property type="match status" value="1"/>
</dbReference>
<dbReference type="GO" id="GO:0004252">
    <property type="term" value="F:serine-type endopeptidase activity"/>
    <property type="evidence" value="ECO:0007669"/>
    <property type="project" value="InterPro"/>
</dbReference>
<dbReference type="OrthoDB" id="8254938at2"/>
<dbReference type="Gene3D" id="2.40.10.10">
    <property type="entry name" value="Trypsin-like serine proteases"/>
    <property type="match status" value="2"/>
</dbReference>
<evidence type="ECO:0000313" key="1">
    <source>
        <dbReference type="EMBL" id="RJF74359.1"/>
    </source>
</evidence>
<dbReference type="PRINTS" id="PR00834">
    <property type="entry name" value="PROTEASES2C"/>
</dbReference>
<name>A0A418VE30_RHOPL</name>
<gene>
    <name evidence="1" type="ORF">D4Q52_12775</name>
</gene>
<dbReference type="Proteomes" id="UP000285523">
    <property type="component" value="Unassembled WGS sequence"/>
</dbReference>
<protein>
    <submittedName>
        <fullName evidence="1">Serine protease</fullName>
    </submittedName>
</protein>
<accession>A0A418VE30</accession>
<dbReference type="InterPro" id="IPR009003">
    <property type="entry name" value="Peptidase_S1_PA"/>
</dbReference>
<keyword evidence="1" id="KW-0378">Hydrolase</keyword>